<protein>
    <submittedName>
        <fullName evidence="3">IS3 family transposase</fullName>
    </submittedName>
</protein>
<sequence length="293" mass="34917">MKTKKSKVQEYTVIESLVNKYSVALLCKIAGVSRSGYYKWLKRKNYWTPKQQENIEIQRKIMECHHKLHGIYGYPRMKVWLRQTYGININHKRVYRLMKEMGIQAHIRRKKRYFGRKNPVVIGSNLLNRNFQTSNPNKKWATDITYLQFNHQRLYLSVICDLFNNEVVAYKVSARNDLKLVMDTVKTAIKRRDINGVLLHSDQGYQYTSRRYHDLLKKYNITASMSRKGNCLDNACIESFFSHLKSELMYLRSFKTADEVKQAIDRYIHFYNNNRFQAKLNNLSPVQYRTKVS</sequence>
<organism evidence="3 4">
    <name type="scientific">Laceyella putida</name>
    <dbReference type="NCBI Taxonomy" id="110101"/>
    <lineage>
        <taxon>Bacteria</taxon>
        <taxon>Bacillati</taxon>
        <taxon>Bacillota</taxon>
        <taxon>Bacilli</taxon>
        <taxon>Bacillales</taxon>
        <taxon>Thermoactinomycetaceae</taxon>
        <taxon>Laceyella</taxon>
    </lineage>
</organism>
<reference evidence="4" key="1">
    <citation type="journal article" date="2019" name="Int. J. Syst. Evol. Microbiol.">
        <title>The Global Catalogue of Microorganisms (GCM) 10K type strain sequencing project: providing services to taxonomists for standard genome sequencing and annotation.</title>
        <authorList>
            <consortium name="The Broad Institute Genomics Platform"/>
            <consortium name="The Broad Institute Genome Sequencing Center for Infectious Disease"/>
            <person name="Wu L."/>
            <person name="Ma J."/>
        </authorList>
    </citation>
    <scope>NUCLEOTIDE SEQUENCE [LARGE SCALE GENOMIC DNA]</scope>
    <source>
        <strain evidence="4">CGMCC 1.12942</strain>
    </source>
</reference>
<dbReference type="Proteomes" id="UP001596500">
    <property type="component" value="Unassembled WGS sequence"/>
</dbReference>
<evidence type="ECO:0000256" key="1">
    <source>
        <dbReference type="ARBA" id="ARBA00002286"/>
    </source>
</evidence>
<dbReference type="InterPro" id="IPR050900">
    <property type="entry name" value="Transposase_IS3/IS150/IS904"/>
</dbReference>
<dbReference type="Gene3D" id="3.30.420.10">
    <property type="entry name" value="Ribonuclease H-like superfamily/Ribonuclease H"/>
    <property type="match status" value="1"/>
</dbReference>
<proteinExistence type="predicted"/>
<gene>
    <name evidence="3" type="ORF">ACFQNG_12060</name>
</gene>
<name>A0ABW2RM96_9BACL</name>
<dbReference type="PROSITE" id="PS50994">
    <property type="entry name" value="INTEGRASE"/>
    <property type="match status" value="1"/>
</dbReference>
<comment type="caution">
    <text evidence="3">The sequence shown here is derived from an EMBL/GenBank/DDBJ whole genome shotgun (WGS) entry which is preliminary data.</text>
</comment>
<dbReference type="EMBL" id="JBHTBW010000038">
    <property type="protein sequence ID" value="MFC7441827.1"/>
    <property type="molecule type" value="Genomic_DNA"/>
</dbReference>
<dbReference type="PANTHER" id="PTHR46889">
    <property type="entry name" value="TRANSPOSASE INSF FOR INSERTION SEQUENCE IS3B-RELATED"/>
    <property type="match status" value="1"/>
</dbReference>
<dbReference type="InterPro" id="IPR048020">
    <property type="entry name" value="Transpos_IS3"/>
</dbReference>
<evidence type="ECO:0000313" key="3">
    <source>
        <dbReference type="EMBL" id="MFC7441827.1"/>
    </source>
</evidence>
<dbReference type="PANTHER" id="PTHR46889:SF4">
    <property type="entry name" value="TRANSPOSASE INSO FOR INSERTION SEQUENCE ELEMENT IS911B-RELATED"/>
    <property type="match status" value="1"/>
</dbReference>
<dbReference type="NCBIfam" id="NF033516">
    <property type="entry name" value="transpos_IS3"/>
    <property type="match status" value="1"/>
</dbReference>
<dbReference type="Pfam" id="PF13276">
    <property type="entry name" value="HTH_21"/>
    <property type="match status" value="1"/>
</dbReference>
<comment type="function">
    <text evidence="1">Involved in the transposition of the insertion sequence.</text>
</comment>
<accession>A0ABW2RM96</accession>
<dbReference type="SUPFAM" id="SSF53098">
    <property type="entry name" value="Ribonuclease H-like"/>
    <property type="match status" value="1"/>
</dbReference>
<dbReference type="InterPro" id="IPR012337">
    <property type="entry name" value="RNaseH-like_sf"/>
</dbReference>
<dbReference type="InterPro" id="IPR036397">
    <property type="entry name" value="RNaseH_sf"/>
</dbReference>
<dbReference type="Pfam" id="PF00665">
    <property type="entry name" value="rve"/>
    <property type="match status" value="1"/>
</dbReference>
<feature type="domain" description="Integrase catalytic" evidence="2">
    <location>
        <begin position="132"/>
        <end position="293"/>
    </location>
</feature>
<dbReference type="InterPro" id="IPR001584">
    <property type="entry name" value="Integrase_cat-core"/>
</dbReference>
<evidence type="ECO:0000313" key="4">
    <source>
        <dbReference type="Proteomes" id="UP001596500"/>
    </source>
</evidence>
<dbReference type="InterPro" id="IPR025948">
    <property type="entry name" value="HTH-like_dom"/>
</dbReference>
<keyword evidence="4" id="KW-1185">Reference proteome</keyword>
<dbReference type="Pfam" id="PF13333">
    <property type="entry name" value="rve_2"/>
    <property type="match status" value="1"/>
</dbReference>
<evidence type="ECO:0000259" key="2">
    <source>
        <dbReference type="PROSITE" id="PS50994"/>
    </source>
</evidence>
<dbReference type="RefSeq" id="WP_379865307.1">
    <property type="nucleotide sequence ID" value="NZ_JBHTBW010000038.1"/>
</dbReference>